<comment type="caution">
    <text evidence="1">The sequence shown here is derived from an EMBL/GenBank/DDBJ whole genome shotgun (WGS) entry which is preliminary data.</text>
</comment>
<reference evidence="1 2" key="1">
    <citation type="journal article" date="2015" name="Genome Announc.">
        <title>Expanding the biotechnology potential of lactobacilli through comparative genomics of 213 strains and associated genera.</title>
        <authorList>
            <person name="Sun Z."/>
            <person name="Harris H.M."/>
            <person name="McCann A."/>
            <person name="Guo C."/>
            <person name="Argimon S."/>
            <person name="Zhang W."/>
            <person name="Yang X."/>
            <person name="Jeffery I.B."/>
            <person name="Cooney J.C."/>
            <person name="Kagawa T.F."/>
            <person name="Liu W."/>
            <person name="Song Y."/>
            <person name="Salvetti E."/>
            <person name="Wrobel A."/>
            <person name="Rasinkangas P."/>
            <person name="Parkhill J."/>
            <person name="Rea M.C."/>
            <person name="O'Sullivan O."/>
            <person name="Ritari J."/>
            <person name="Douillard F.P."/>
            <person name="Paul Ross R."/>
            <person name="Yang R."/>
            <person name="Briner A.E."/>
            <person name="Felis G.E."/>
            <person name="de Vos W.M."/>
            <person name="Barrangou R."/>
            <person name="Klaenhammer T.R."/>
            <person name="Caufield P.W."/>
            <person name="Cui Y."/>
            <person name="Zhang H."/>
            <person name="O'Toole P.W."/>
        </authorList>
    </citation>
    <scope>NUCLEOTIDE SEQUENCE [LARGE SCALE GENOMIC DNA]</scope>
    <source>
        <strain evidence="1 2">DSM 17757</strain>
    </source>
</reference>
<evidence type="ECO:0000313" key="1">
    <source>
        <dbReference type="EMBL" id="KRN66245.1"/>
    </source>
</evidence>
<dbReference type="PATRIC" id="fig|319652.3.peg.1514"/>
<dbReference type="STRING" id="319652.IV80_GL001495"/>
<sequence length="122" mass="14004">MLDVWGSLKNVQQTVQAHLAWIKARKSFERVFAVDFEMAYSDFRVVQMALQLAGEMALLKRYTTAYSAIYNYEHAYVQGGLEEFNRQYGEKLADYEQTVVTLEQIIKEIGALLPEDDASNLV</sequence>
<dbReference type="Proteomes" id="UP000051568">
    <property type="component" value="Unassembled WGS sequence"/>
</dbReference>
<organism evidence="1 2">
    <name type="scientific">Pediococcus cellicola</name>
    <dbReference type="NCBI Taxonomy" id="319652"/>
    <lineage>
        <taxon>Bacteria</taxon>
        <taxon>Bacillati</taxon>
        <taxon>Bacillota</taxon>
        <taxon>Bacilli</taxon>
        <taxon>Lactobacillales</taxon>
        <taxon>Lactobacillaceae</taxon>
        <taxon>Pediococcus</taxon>
    </lineage>
</organism>
<gene>
    <name evidence="1" type="ORF">IV80_GL001495</name>
</gene>
<proteinExistence type="predicted"/>
<keyword evidence="2" id="KW-1185">Reference proteome</keyword>
<dbReference type="EMBL" id="JQBR01000005">
    <property type="protein sequence ID" value="KRN66245.1"/>
    <property type="molecule type" value="Genomic_DNA"/>
</dbReference>
<evidence type="ECO:0000313" key="2">
    <source>
        <dbReference type="Proteomes" id="UP000051568"/>
    </source>
</evidence>
<dbReference type="AlphaFoldDB" id="A0A0R2ITQ5"/>
<name>A0A0R2ITQ5_9LACO</name>
<dbReference type="RefSeq" id="WP_057750967.1">
    <property type="nucleotide sequence ID" value="NZ_BJVH01000005.1"/>
</dbReference>
<dbReference type="OrthoDB" id="2325119at2"/>
<accession>A0A0R2ITQ5</accession>
<protein>
    <submittedName>
        <fullName evidence="1">Uncharacterized protein</fullName>
    </submittedName>
</protein>